<reference evidence="1" key="1">
    <citation type="submission" date="2020-04" db="EMBL/GenBank/DDBJ databases">
        <authorList>
            <person name="Alioto T."/>
            <person name="Alioto T."/>
            <person name="Gomez Garrido J."/>
        </authorList>
    </citation>
    <scope>NUCLEOTIDE SEQUENCE</scope>
    <source>
        <strain evidence="1">A484AB</strain>
    </source>
</reference>
<dbReference type="SMART" id="SM00360">
    <property type="entry name" value="RRM"/>
    <property type="match status" value="1"/>
</dbReference>
<organism evidence="1 2">
    <name type="scientific">Paramuricea clavata</name>
    <name type="common">Red gorgonian</name>
    <name type="synonym">Violescent sea-whip</name>
    <dbReference type="NCBI Taxonomy" id="317549"/>
    <lineage>
        <taxon>Eukaryota</taxon>
        <taxon>Metazoa</taxon>
        <taxon>Cnidaria</taxon>
        <taxon>Anthozoa</taxon>
        <taxon>Octocorallia</taxon>
        <taxon>Malacalcyonacea</taxon>
        <taxon>Plexauridae</taxon>
        <taxon>Paramuricea</taxon>
    </lineage>
</organism>
<gene>
    <name evidence="1" type="ORF">PACLA_8A015455</name>
</gene>
<proteinExistence type="predicted"/>
<dbReference type="InterPro" id="IPR012677">
    <property type="entry name" value="Nucleotide-bd_a/b_plait_sf"/>
</dbReference>
<keyword evidence="2" id="KW-1185">Reference proteome</keyword>
<dbReference type="PANTHER" id="PTHR48034">
    <property type="entry name" value="TRANSFORMER-2 SEX-DETERMINING PROTEIN-RELATED"/>
    <property type="match status" value="1"/>
</dbReference>
<dbReference type="PROSITE" id="PS50102">
    <property type="entry name" value="RRM"/>
    <property type="match status" value="1"/>
</dbReference>
<dbReference type="Proteomes" id="UP001152795">
    <property type="component" value="Unassembled WGS sequence"/>
</dbReference>
<dbReference type="SUPFAM" id="SSF54928">
    <property type="entry name" value="RNA-binding domain, RBD"/>
    <property type="match status" value="1"/>
</dbReference>
<dbReference type="AlphaFoldDB" id="A0A7D9HRY7"/>
<dbReference type="OrthoDB" id="439808at2759"/>
<name>A0A7D9HRY7_PARCT</name>
<evidence type="ECO:0000313" key="1">
    <source>
        <dbReference type="EMBL" id="CAB3992072.1"/>
    </source>
</evidence>
<evidence type="ECO:0000313" key="2">
    <source>
        <dbReference type="Proteomes" id="UP001152795"/>
    </source>
</evidence>
<dbReference type="Pfam" id="PF00076">
    <property type="entry name" value="RRM_1"/>
    <property type="match status" value="1"/>
</dbReference>
<protein>
    <submittedName>
        <fullName evidence="1">RNA-binding</fullName>
    </submittedName>
</protein>
<dbReference type="InterPro" id="IPR050441">
    <property type="entry name" value="RBM"/>
</dbReference>
<dbReference type="Gene3D" id="3.30.70.330">
    <property type="match status" value="1"/>
</dbReference>
<dbReference type="InterPro" id="IPR000504">
    <property type="entry name" value="RRM_dom"/>
</dbReference>
<comment type="caution">
    <text evidence="1">The sequence shown here is derived from an EMBL/GenBank/DDBJ whole genome shotgun (WGS) entry which is preliminary data.</text>
</comment>
<accession>A0A7D9HRY7</accession>
<dbReference type="GO" id="GO:0003723">
    <property type="term" value="F:RNA binding"/>
    <property type="evidence" value="ECO:0007669"/>
    <property type="project" value="UniProtKB-UniRule"/>
</dbReference>
<dbReference type="EMBL" id="CACRXK020001973">
    <property type="protein sequence ID" value="CAB3992072.1"/>
    <property type="molecule type" value="Genomic_DNA"/>
</dbReference>
<sequence length="148" mass="17144">MPEDAKVHVGNLSFDTREDDLMYEFERYGRVEQVQIIKDRDTGRPKGYGFVMFENSEDARDAIYGLDQKKFLGRVIKCEKARPRRSEGETEIFAVTTSVAVVVVAESGDIRIRSSAKMQTDLSSMKYSSTDNCSWTFRYDKSFKYVRY</sequence>
<dbReference type="InterPro" id="IPR035979">
    <property type="entry name" value="RBD_domain_sf"/>
</dbReference>